<keyword evidence="4" id="KW-1185">Reference proteome</keyword>
<feature type="compositionally biased region" description="Polar residues" evidence="2">
    <location>
        <begin position="28"/>
        <end position="39"/>
    </location>
</feature>
<dbReference type="OrthoDB" id="273519at2759"/>
<evidence type="ECO:0000313" key="3">
    <source>
        <dbReference type="EMBL" id="KPA78553.1"/>
    </source>
</evidence>
<evidence type="ECO:0000313" key="4">
    <source>
        <dbReference type="Proteomes" id="UP000037923"/>
    </source>
</evidence>
<protein>
    <submittedName>
        <fullName evidence="3">Uncharacterized protein</fullName>
    </submittedName>
</protein>
<gene>
    <name evidence="3" type="ORF">ABB37_06153</name>
</gene>
<feature type="region of interest" description="Disordered" evidence="2">
    <location>
        <begin position="1"/>
        <end position="42"/>
    </location>
</feature>
<feature type="compositionally biased region" description="Gly residues" evidence="2">
    <location>
        <begin position="298"/>
        <end position="307"/>
    </location>
</feature>
<dbReference type="AlphaFoldDB" id="A0A0M9FYG6"/>
<feature type="region of interest" description="Disordered" evidence="2">
    <location>
        <begin position="276"/>
        <end position="347"/>
    </location>
</feature>
<dbReference type="VEuPathDB" id="TriTrypDB:LpyrH10_13_0980"/>
<dbReference type="InterPro" id="IPR027417">
    <property type="entry name" value="P-loop_NTPase"/>
</dbReference>
<feature type="compositionally biased region" description="Low complexity" evidence="2">
    <location>
        <begin position="805"/>
        <end position="826"/>
    </location>
</feature>
<feature type="compositionally biased region" description="Low complexity" evidence="2">
    <location>
        <begin position="1"/>
        <end position="24"/>
    </location>
</feature>
<dbReference type="EMBL" id="LGTL01000013">
    <property type="protein sequence ID" value="KPA78553.1"/>
    <property type="molecule type" value="Genomic_DNA"/>
</dbReference>
<dbReference type="Proteomes" id="UP000037923">
    <property type="component" value="Unassembled WGS sequence"/>
</dbReference>
<name>A0A0M9FYG6_LEPPY</name>
<evidence type="ECO:0000256" key="2">
    <source>
        <dbReference type="SAM" id="MobiDB-lite"/>
    </source>
</evidence>
<keyword evidence="1" id="KW-0175">Coiled coil</keyword>
<evidence type="ECO:0000256" key="1">
    <source>
        <dbReference type="SAM" id="Coils"/>
    </source>
</evidence>
<reference evidence="3 4" key="1">
    <citation type="submission" date="2015-07" db="EMBL/GenBank/DDBJ databases">
        <title>High-quality genome of monoxenous trypanosomatid Leptomonas pyrrhocoris.</title>
        <authorList>
            <person name="Flegontov P."/>
            <person name="Butenko A."/>
            <person name="Firsov S."/>
            <person name="Vlcek C."/>
            <person name="Logacheva M.D."/>
            <person name="Field M."/>
            <person name="Filatov D."/>
            <person name="Flegontova O."/>
            <person name="Gerasimov E."/>
            <person name="Jackson A.P."/>
            <person name="Kelly S."/>
            <person name="Opperdoes F."/>
            <person name="O'Reilly A."/>
            <person name="Votypka J."/>
            <person name="Yurchenko V."/>
            <person name="Lukes J."/>
        </authorList>
    </citation>
    <scope>NUCLEOTIDE SEQUENCE [LARGE SCALE GENOMIC DNA]</scope>
    <source>
        <strain evidence="3">H10</strain>
    </source>
</reference>
<feature type="region of interest" description="Disordered" evidence="2">
    <location>
        <begin position="805"/>
        <end position="846"/>
    </location>
</feature>
<dbReference type="Gene3D" id="3.40.50.300">
    <property type="entry name" value="P-loop containing nucleotide triphosphate hydrolases"/>
    <property type="match status" value="1"/>
</dbReference>
<dbReference type="RefSeq" id="XP_015656992.1">
    <property type="nucleotide sequence ID" value="XM_015804418.1"/>
</dbReference>
<dbReference type="GeneID" id="26906442"/>
<organism evidence="3 4">
    <name type="scientific">Leptomonas pyrrhocoris</name>
    <name type="common">Firebug parasite</name>
    <dbReference type="NCBI Taxonomy" id="157538"/>
    <lineage>
        <taxon>Eukaryota</taxon>
        <taxon>Discoba</taxon>
        <taxon>Euglenozoa</taxon>
        <taxon>Kinetoplastea</taxon>
        <taxon>Metakinetoplastina</taxon>
        <taxon>Trypanosomatida</taxon>
        <taxon>Trypanosomatidae</taxon>
        <taxon>Leishmaniinae</taxon>
        <taxon>Leptomonas</taxon>
    </lineage>
</organism>
<accession>A0A0M9FYG6</accession>
<dbReference type="OMA" id="GHRSCQV"/>
<feature type="region of interest" description="Disordered" evidence="2">
    <location>
        <begin position="599"/>
        <end position="626"/>
    </location>
</feature>
<proteinExistence type="predicted"/>
<comment type="caution">
    <text evidence="3">The sequence shown here is derived from an EMBL/GenBank/DDBJ whole genome shotgun (WGS) entry which is preliminary data.</text>
</comment>
<feature type="coiled-coil region" evidence="1">
    <location>
        <begin position="514"/>
        <end position="548"/>
    </location>
</feature>
<sequence>MAEAVPVTAGRTTARRTTNAPTPVVAANTDSGSNPTTAKPHNGPVTAEAAVQSVSSSSSSILQRYLPPASSPSLDKAWNSSDAVVFSTFLAQVQFSFVRCCCQLLAKLTTATSPAFLHAAALGEAALASAASNARDSVDPGDVNALSAVDQLADRQEQAYRTIRATIAASCELGHRSCQVLWGPRGSGKHRLLRLLAQEVRRTPRTFVMELHGRLLRDDEAALGVIAQQLFAFLQSPQSQQLRAAHYLLRTGSFGFGQLFHFERRMQAAAIAATAVMEGEEEDETRDQSAAQRRRGATGAGVRGAGSGKPPKKRSAQRGRQSEVVLSDSDSDSAAEDEEEDDEELGNADMMVTSTTAYLTGGAASALPHLQRALLLLKSQGCSIVVCIRDIDVFGIRCDQLLYVLSGLMHDSEGSNDGGGLSLVLASAAPDIRQLEKRLSSRLTCETRYVPLLPWSLSGLLAATLHVAAQDASFQLRLREQSRERAELLSALRDGATRLRRGRESLPHSGAAAKKAEAKAMKELQDSMAGLEARLHVVEANLRETRAQRRHFLGFLDTDSAVSATSAGAGHLSSTMQTASRKPLSESGAPALGLVKASGWRPTPPSTQPARIATAPASSQQSTTSSGFVAPRSWTVEGLHAQPGLTQEVQCVLCEELLRQLRVAVTAAAALRKPETKEGGGGVGADAATCLVQRVVSLGVEIELESGTSGTMLTALTSALCKTASGEVDLMGVHGRRMLLQWMRARLQHAPIPLMSDYTDEGAVKTSSSACPPGLPMRILIVWRQSAQSLASPSTAAAKVDKASSGSSDALSSSSSPVLKPPFSLSTESVSQGGAADQSPASTTAGVNAPSVLHRRSESLALLPPLSLLPPHLFDLLAEGQLVGMGYGSREMMLVLFYMHLHHTTGVRQRTVADLLEDVSSSLGTRAAAALDREAFRYAIRLLCRWRLLTVGESHAQSVQLCGSDTRLREFLATVLSKHPAWCEAELGLDAREVMRFRNLV</sequence>
<feature type="compositionally biased region" description="Acidic residues" evidence="2">
    <location>
        <begin position="329"/>
        <end position="346"/>
    </location>
</feature>